<evidence type="ECO:0000256" key="10">
    <source>
        <dbReference type="ARBA" id="ARBA00023169"/>
    </source>
</evidence>
<organism evidence="14 15">
    <name type="scientific">Weissella viridescens</name>
    <name type="common">Lactobacillus viridescens</name>
    <dbReference type="NCBI Taxonomy" id="1629"/>
    <lineage>
        <taxon>Bacteria</taxon>
        <taxon>Bacillati</taxon>
        <taxon>Bacillota</taxon>
        <taxon>Bacilli</taxon>
        <taxon>Lactobacillales</taxon>
        <taxon>Lactobacillaceae</taxon>
        <taxon>Weissella</taxon>
    </lineage>
</organism>
<name>A0A0R2GYR4_WEIVI</name>
<feature type="domain" description="Polysaccharide chain length determinant N-terminal" evidence="12">
    <location>
        <begin position="5"/>
        <end position="95"/>
    </location>
</feature>
<evidence type="ECO:0000256" key="7">
    <source>
        <dbReference type="ARBA" id="ARBA00022903"/>
    </source>
</evidence>
<evidence type="ECO:0000259" key="13">
    <source>
        <dbReference type="Pfam" id="PF13807"/>
    </source>
</evidence>
<dbReference type="PANTHER" id="PTHR32309">
    <property type="entry name" value="TYROSINE-PROTEIN KINASE"/>
    <property type="match status" value="1"/>
</dbReference>
<evidence type="ECO:0000313" key="15">
    <source>
        <dbReference type="Proteomes" id="UP000051992"/>
    </source>
</evidence>
<evidence type="ECO:0000256" key="9">
    <source>
        <dbReference type="ARBA" id="ARBA00023136"/>
    </source>
</evidence>
<evidence type="ECO:0000256" key="5">
    <source>
        <dbReference type="ARBA" id="ARBA00022475"/>
    </source>
</evidence>
<dbReference type="GO" id="GO:0004713">
    <property type="term" value="F:protein tyrosine kinase activity"/>
    <property type="evidence" value="ECO:0007669"/>
    <property type="project" value="TreeGrafter"/>
</dbReference>
<keyword evidence="15" id="KW-1185">Reference proteome</keyword>
<evidence type="ECO:0000256" key="3">
    <source>
        <dbReference type="ARBA" id="ARBA00006683"/>
    </source>
</evidence>
<dbReference type="InterPro" id="IPR050445">
    <property type="entry name" value="Bact_polysacc_biosynth/exp"/>
</dbReference>
<accession>A0A0R2GYR4</accession>
<comment type="caution">
    <text evidence="14">The sequence shown here is derived from an EMBL/GenBank/DDBJ whole genome shotgun (WGS) entry which is preliminary data.</text>
</comment>
<evidence type="ECO:0000256" key="8">
    <source>
        <dbReference type="ARBA" id="ARBA00022989"/>
    </source>
</evidence>
<comment type="similarity">
    <text evidence="3">Belongs to the CpsC/CapA family.</text>
</comment>
<gene>
    <name evidence="14" type="ORF">IV50_GL001248</name>
</gene>
<keyword evidence="7" id="KW-0972">Capsule biogenesis/degradation</keyword>
<evidence type="ECO:0000256" key="1">
    <source>
        <dbReference type="ARBA" id="ARBA00004651"/>
    </source>
</evidence>
<dbReference type="EMBL" id="JQBM01000004">
    <property type="protein sequence ID" value="KRN45905.1"/>
    <property type="molecule type" value="Genomic_DNA"/>
</dbReference>
<dbReference type="Pfam" id="PF02706">
    <property type="entry name" value="Wzz"/>
    <property type="match status" value="1"/>
</dbReference>
<dbReference type="AlphaFoldDB" id="A0A0R2GYR4"/>
<dbReference type="InterPro" id="IPR003856">
    <property type="entry name" value="LPS_length_determ_N"/>
</dbReference>
<dbReference type="RefSeq" id="WP_057746648.1">
    <property type="nucleotide sequence ID" value="NZ_BJLU01000006.1"/>
</dbReference>
<dbReference type="Pfam" id="PF13807">
    <property type="entry name" value="GNVR"/>
    <property type="match status" value="1"/>
</dbReference>
<comment type="pathway">
    <text evidence="2">Capsule biogenesis; capsule polysaccharide biosynthesis.</text>
</comment>
<evidence type="ECO:0000256" key="4">
    <source>
        <dbReference type="ARBA" id="ARBA00020739"/>
    </source>
</evidence>
<evidence type="ECO:0000256" key="6">
    <source>
        <dbReference type="ARBA" id="ARBA00022692"/>
    </source>
</evidence>
<dbReference type="Proteomes" id="UP000051992">
    <property type="component" value="Unassembled WGS sequence"/>
</dbReference>
<proteinExistence type="inferred from homology"/>
<feature type="domain" description="Tyrosine-protein kinase G-rich" evidence="13">
    <location>
        <begin position="164"/>
        <end position="217"/>
    </location>
</feature>
<dbReference type="PANTHER" id="PTHR32309:SF13">
    <property type="entry name" value="FERRIC ENTEROBACTIN TRANSPORT PROTEIN FEPE"/>
    <property type="match status" value="1"/>
</dbReference>
<evidence type="ECO:0000256" key="11">
    <source>
        <dbReference type="ARBA" id="ARBA00045736"/>
    </source>
</evidence>
<evidence type="ECO:0000313" key="14">
    <source>
        <dbReference type="EMBL" id="KRN45905.1"/>
    </source>
</evidence>
<keyword evidence="9" id="KW-0472">Membrane</keyword>
<dbReference type="InterPro" id="IPR032807">
    <property type="entry name" value="GNVR"/>
</dbReference>
<dbReference type="PATRIC" id="fig|1629.5.peg.1261"/>
<dbReference type="OrthoDB" id="2360475at2"/>
<keyword evidence="5" id="KW-1003">Cell membrane</keyword>
<evidence type="ECO:0000256" key="2">
    <source>
        <dbReference type="ARBA" id="ARBA00005132"/>
    </source>
</evidence>
<keyword evidence="8" id="KW-1133">Transmembrane helix</keyword>
<comment type="function">
    <text evidence="11">Required for CpsD phosphorylation. Involved in the regulation of capsular polysaccharide biosynthesis. May be part of a complex that directs the coordinated polymerization and export to the cell surface of the capsular polysaccharide.</text>
</comment>
<keyword evidence="6" id="KW-0812">Transmembrane</keyword>
<comment type="subcellular location">
    <subcellularLocation>
        <location evidence="1">Cell membrane</location>
        <topology evidence="1">Multi-pass membrane protein</topology>
    </subcellularLocation>
</comment>
<evidence type="ECO:0000259" key="12">
    <source>
        <dbReference type="Pfam" id="PF02706"/>
    </source>
</evidence>
<reference evidence="14 15" key="1">
    <citation type="journal article" date="2015" name="Genome Announc.">
        <title>Expanding the biotechnology potential of lactobacilli through comparative genomics of 213 strains and associated genera.</title>
        <authorList>
            <person name="Sun Z."/>
            <person name="Harris H.M."/>
            <person name="McCann A."/>
            <person name="Guo C."/>
            <person name="Argimon S."/>
            <person name="Zhang W."/>
            <person name="Yang X."/>
            <person name="Jeffery I.B."/>
            <person name="Cooney J.C."/>
            <person name="Kagawa T.F."/>
            <person name="Liu W."/>
            <person name="Song Y."/>
            <person name="Salvetti E."/>
            <person name="Wrobel A."/>
            <person name="Rasinkangas P."/>
            <person name="Parkhill J."/>
            <person name="Rea M.C."/>
            <person name="O'Sullivan O."/>
            <person name="Ritari J."/>
            <person name="Douillard F.P."/>
            <person name="Paul Ross R."/>
            <person name="Yang R."/>
            <person name="Briner A.E."/>
            <person name="Felis G.E."/>
            <person name="de Vos W.M."/>
            <person name="Barrangou R."/>
            <person name="Klaenhammer T.R."/>
            <person name="Caufield P.W."/>
            <person name="Cui Y."/>
            <person name="Zhang H."/>
            <person name="O'Toole P.W."/>
        </authorList>
    </citation>
    <scope>NUCLEOTIDE SEQUENCE [LARGE SCALE GENOMIC DNA]</scope>
    <source>
        <strain evidence="14 15">DSM 20410</strain>
    </source>
</reference>
<sequence>MDNVIDLSHLWQVVRRNLGLILAMGVIFAVVGFTVSKFVIHPEYSSSTAVLVNRKQNDNNAGAQFQNQQADVQLISTYKDIITRPVILNQVVDDLTEKHTEKQSDGTKKTVPAKYTKSEVNANNLSDMISISNQQNSQVFSVNVKTEDPDLSKDVANEVAKVFQKKVGNIMSSASDVSIVSKAVANSKPVSPKVPLITLISFFVGLLFGFAWAWVRDLTDRTVKSISFLTDDLGLTNLGVVGYIGKMRSIDEAISRQNNGKTSEQRSDRNRRI</sequence>
<dbReference type="GO" id="GO:0005886">
    <property type="term" value="C:plasma membrane"/>
    <property type="evidence" value="ECO:0007669"/>
    <property type="project" value="UniProtKB-SubCell"/>
</dbReference>
<keyword evidence="10" id="KW-0270">Exopolysaccharide synthesis</keyword>
<protein>
    <recommendedName>
        <fullName evidence="4">Capsular polysaccharide biosynthesis protein CpsC</fullName>
    </recommendedName>
</protein>
<dbReference type="GO" id="GO:0000271">
    <property type="term" value="P:polysaccharide biosynthetic process"/>
    <property type="evidence" value="ECO:0007669"/>
    <property type="project" value="UniProtKB-KW"/>
</dbReference>